<dbReference type="Proteomes" id="UP001597169">
    <property type="component" value="Unassembled WGS sequence"/>
</dbReference>
<comment type="caution">
    <text evidence="1">The sequence shown here is derived from an EMBL/GenBank/DDBJ whole genome shotgun (WGS) entry which is preliminary data.</text>
</comment>
<organism evidence="1 2">
    <name type="scientific">Paenibacillus provencensis</name>
    <dbReference type="NCBI Taxonomy" id="441151"/>
    <lineage>
        <taxon>Bacteria</taxon>
        <taxon>Bacillati</taxon>
        <taxon>Bacillota</taxon>
        <taxon>Bacilli</taxon>
        <taxon>Bacillales</taxon>
        <taxon>Paenibacillaceae</taxon>
        <taxon>Paenibacillus</taxon>
    </lineage>
</organism>
<dbReference type="RefSeq" id="WP_251583200.1">
    <property type="nucleotide sequence ID" value="NZ_JBHTKX010000001.1"/>
</dbReference>
<sequence length="286" mass="31450">MLLKRNLVKFVATFLVFVLVSVGVINPSNVKAQNNNTTTELDGVEVVVDNEQEIRLKTEIDGVVGILVQDKETLETTFTTYEESKLTPVSLLSVESTDTDSNLIEQYSLTIDDYSTEFGATLTYENEETGQKATISNDDSVIQPRMVILAPLVQIVGAKLIEALLLVAAVILLNGVEFAKTDEIAMNLRNKREYDHYYAKIVQQDVWIGPAISLSNAATRLVSFNGDSKITGKDVWSTTLSGAAKVAQRAGGGKEPIGPEIEGLGLGFGYYYHFHTWNRFGGHSFF</sequence>
<evidence type="ECO:0000313" key="1">
    <source>
        <dbReference type="EMBL" id="MFD1128588.1"/>
    </source>
</evidence>
<accession>A0ABW3PVW2</accession>
<keyword evidence="2" id="KW-1185">Reference proteome</keyword>
<gene>
    <name evidence="1" type="ORF">ACFQ3J_10420</name>
</gene>
<evidence type="ECO:0000313" key="2">
    <source>
        <dbReference type="Proteomes" id="UP001597169"/>
    </source>
</evidence>
<reference evidence="2" key="1">
    <citation type="journal article" date="2019" name="Int. J. Syst. Evol. Microbiol.">
        <title>The Global Catalogue of Microorganisms (GCM) 10K type strain sequencing project: providing services to taxonomists for standard genome sequencing and annotation.</title>
        <authorList>
            <consortium name="The Broad Institute Genomics Platform"/>
            <consortium name="The Broad Institute Genome Sequencing Center for Infectious Disease"/>
            <person name="Wu L."/>
            <person name="Ma J."/>
        </authorList>
    </citation>
    <scope>NUCLEOTIDE SEQUENCE [LARGE SCALE GENOMIC DNA]</scope>
    <source>
        <strain evidence="2">CCUG 53519</strain>
    </source>
</reference>
<dbReference type="EMBL" id="JBHTKX010000001">
    <property type="protein sequence ID" value="MFD1128588.1"/>
    <property type="molecule type" value="Genomic_DNA"/>
</dbReference>
<protein>
    <submittedName>
        <fullName evidence="1">Uncharacterized protein</fullName>
    </submittedName>
</protein>
<name>A0ABW3PVW2_9BACL</name>
<proteinExistence type="predicted"/>